<keyword evidence="1" id="KW-0285">Flavoprotein</keyword>
<keyword evidence="7" id="KW-1185">Reference proteome</keyword>
<name>A0A0L0MXQ8_TOLOC</name>
<evidence type="ECO:0000256" key="4">
    <source>
        <dbReference type="ARBA" id="ARBA00023033"/>
    </source>
</evidence>
<dbReference type="EMBL" id="LFRF01000054">
    <property type="protein sequence ID" value="KND86541.1"/>
    <property type="molecule type" value="Genomic_DNA"/>
</dbReference>
<dbReference type="GO" id="GO:0071949">
    <property type="term" value="F:FAD binding"/>
    <property type="evidence" value="ECO:0007669"/>
    <property type="project" value="InterPro"/>
</dbReference>
<sequence>MSPSPPRIAIVGGGPAGLTVGLLLHRRGIPFPIFELRQKPTDEELAKPSGMLDLHEESGLAALRECGLYDQFLQLTGDCAETQKVSDKDGNILYTDEGELSERPEISRHALTRLLSSHLPAEAIKWGHKLLSAASSTTPRGTETELDFGPHGKQAFDLVVGADGAWSKVRSLLTDVKPHYSGTQSITATVRQATAKYPRLAAFVGRGTFSALGLRHGVMTQRGPQDSVRVCVFLTTADECFAVSSGLAGRTAAAAKDRLLDDDALLGRWGPPVKELVTVACDEESADNPGAAVDIKPLYTLPIGTSWEHKAGATLIGDAAHLMCPWAGEGVNLAMWDSLLLAHAITEAREAAGQDAASFQSALDPLMKEFEVDMAARAKEKAEETYSNGQMLFGEDGAKAFTQFFLEAYQHLAGAQGGGDTQSRPDVI</sequence>
<feature type="domain" description="FAD-binding" evidence="5">
    <location>
        <begin position="8"/>
        <end position="208"/>
    </location>
</feature>
<dbReference type="SUPFAM" id="SSF51905">
    <property type="entry name" value="FAD/NAD(P)-binding domain"/>
    <property type="match status" value="1"/>
</dbReference>
<reference evidence="6 7" key="1">
    <citation type="journal article" date="2015" name="BMC Genomics">
        <title>The genome of the truffle-parasite Tolypocladium ophioglossoides and the evolution of antifungal peptaibiotics.</title>
        <authorList>
            <person name="Quandt C.A."/>
            <person name="Bushley K.E."/>
            <person name="Spatafora J.W."/>
        </authorList>
    </citation>
    <scope>NUCLEOTIDE SEQUENCE [LARGE SCALE GENOMIC DNA]</scope>
    <source>
        <strain evidence="6 7">CBS 100239</strain>
    </source>
</reference>
<comment type="caution">
    <text evidence="6">The sequence shown here is derived from an EMBL/GenBank/DDBJ whole genome shotgun (WGS) entry which is preliminary data.</text>
</comment>
<dbReference type="InterPro" id="IPR036188">
    <property type="entry name" value="FAD/NAD-bd_sf"/>
</dbReference>
<dbReference type="Proteomes" id="UP000036947">
    <property type="component" value="Unassembled WGS sequence"/>
</dbReference>
<proteinExistence type="predicted"/>
<gene>
    <name evidence="6" type="ORF">TOPH_08830</name>
</gene>
<evidence type="ECO:0000256" key="1">
    <source>
        <dbReference type="ARBA" id="ARBA00022630"/>
    </source>
</evidence>
<evidence type="ECO:0000313" key="7">
    <source>
        <dbReference type="Proteomes" id="UP000036947"/>
    </source>
</evidence>
<dbReference type="Gene3D" id="3.50.50.60">
    <property type="entry name" value="FAD/NAD(P)-binding domain"/>
    <property type="match status" value="1"/>
</dbReference>
<dbReference type="AlphaFoldDB" id="A0A0L0MXQ8"/>
<keyword evidence="3" id="KW-0560">Oxidoreductase</keyword>
<evidence type="ECO:0000256" key="3">
    <source>
        <dbReference type="ARBA" id="ARBA00023002"/>
    </source>
</evidence>
<dbReference type="Pfam" id="PF01494">
    <property type="entry name" value="FAD_binding_3"/>
    <property type="match status" value="2"/>
</dbReference>
<dbReference type="OrthoDB" id="655030at2759"/>
<feature type="domain" description="FAD-binding" evidence="5">
    <location>
        <begin position="315"/>
        <end position="350"/>
    </location>
</feature>
<dbReference type="InterPro" id="IPR002938">
    <property type="entry name" value="FAD-bd"/>
</dbReference>
<dbReference type="GO" id="GO:0004497">
    <property type="term" value="F:monooxygenase activity"/>
    <property type="evidence" value="ECO:0007669"/>
    <property type="project" value="UniProtKB-KW"/>
</dbReference>
<evidence type="ECO:0000256" key="2">
    <source>
        <dbReference type="ARBA" id="ARBA00022827"/>
    </source>
</evidence>
<dbReference type="PANTHER" id="PTHR46972:SF1">
    <property type="entry name" value="FAD DEPENDENT OXIDOREDUCTASE DOMAIN-CONTAINING PROTEIN"/>
    <property type="match status" value="1"/>
</dbReference>
<dbReference type="PRINTS" id="PR00420">
    <property type="entry name" value="RNGMNOXGNASE"/>
</dbReference>
<protein>
    <submittedName>
        <fullName evidence="6">Tetracycline resistance protein from transposon</fullName>
    </submittedName>
</protein>
<dbReference type="PANTHER" id="PTHR46972">
    <property type="entry name" value="MONOOXYGENASE ASQM-RELATED"/>
    <property type="match status" value="1"/>
</dbReference>
<evidence type="ECO:0000313" key="6">
    <source>
        <dbReference type="EMBL" id="KND86541.1"/>
    </source>
</evidence>
<organism evidence="6 7">
    <name type="scientific">Tolypocladium ophioglossoides (strain CBS 100239)</name>
    <name type="common">Snaketongue truffleclub</name>
    <name type="synonym">Elaphocordyceps ophioglossoides</name>
    <dbReference type="NCBI Taxonomy" id="1163406"/>
    <lineage>
        <taxon>Eukaryota</taxon>
        <taxon>Fungi</taxon>
        <taxon>Dikarya</taxon>
        <taxon>Ascomycota</taxon>
        <taxon>Pezizomycotina</taxon>
        <taxon>Sordariomycetes</taxon>
        <taxon>Hypocreomycetidae</taxon>
        <taxon>Hypocreales</taxon>
        <taxon>Ophiocordycipitaceae</taxon>
        <taxon>Tolypocladium</taxon>
    </lineage>
</organism>
<keyword evidence="2" id="KW-0274">FAD</keyword>
<dbReference type="STRING" id="1163406.A0A0L0MXQ8"/>
<accession>A0A0L0MXQ8</accession>
<evidence type="ECO:0000259" key="5">
    <source>
        <dbReference type="Pfam" id="PF01494"/>
    </source>
</evidence>
<keyword evidence="4" id="KW-0503">Monooxygenase</keyword>